<dbReference type="GO" id="GO:0033178">
    <property type="term" value="C:proton-transporting two-sector ATPase complex, catalytic domain"/>
    <property type="evidence" value="ECO:0007669"/>
    <property type="project" value="InterPro"/>
</dbReference>
<proteinExistence type="inferred from homology"/>
<keyword evidence="4" id="KW-0175">Coiled coil</keyword>
<evidence type="ECO:0000313" key="5">
    <source>
        <dbReference type="EMBL" id="SDW66974.1"/>
    </source>
</evidence>
<organism evidence="5 6">
    <name type="scientific">Acidaminococcus fermentans</name>
    <dbReference type="NCBI Taxonomy" id="905"/>
    <lineage>
        <taxon>Bacteria</taxon>
        <taxon>Bacillati</taxon>
        <taxon>Bacillota</taxon>
        <taxon>Negativicutes</taxon>
        <taxon>Acidaminococcales</taxon>
        <taxon>Acidaminococcaceae</taxon>
        <taxon>Acidaminococcus</taxon>
    </lineage>
</organism>
<dbReference type="EMBL" id="FNOP01000004">
    <property type="protein sequence ID" value="SDW66974.1"/>
    <property type="molecule type" value="Genomic_DNA"/>
</dbReference>
<gene>
    <name evidence="5" type="ORF">SAMN05216495_10425</name>
</gene>
<evidence type="ECO:0000313" key="6">
    <source>
        <dbReference type="Proteomes" id="UP000182379"/>
    </source>
</evidence>
<comment type="similarity">
    <text evidence="1">Belongs to the V-ATPase E subunit family.</text>
</comment>
<evidence type="ECO:0000256" key="1">
    <source>
        <dbReference type="ARBA" id="ARBA00005901"/>
    </source>
</evidence>
<sequence length="202" mass="22284">MSGDKIIQKIEEEAKQDAAAIGAAAQEKARKEKEQILAKAREEVREIQAKSQVDAKEAAGRLQLIAELQSRKENLASKRKVLQEAFDQAAGQLEALPQEQWENLIGRIILESDLTGRETLVVPAKDRPRYENGFLARLNGELKAQGREGALALSDKEADFADGVLIEGDTCDYDGSFATLLEDVRTGEEYRVAELLFGAEVK</sequence>
<name>A0A1H2VGB5_ACIFE</name>
<dbReference type="GeneID" id="78333933"/>
<protein>
    <submittedName>
        <fullName evidence="5">V/A-type H+-transporting ATPase subunit E</fullName>
    </submittedName>
</protein>
<accession>A0A1H2VGB5</accession>
<dbReference type="Gene3D" id="3.30.2320.30">
    <property type="entry name" value="ATP synthase, E subunit, C-terminal"/>
    <property type="match status" value="1"/>
</dbReference>
<dbReference type="GO" id="GO:0046961">
    <property type="term" value="F:proton-transporting ATPase activity, rotational mechanism"/>
    <property type="evidence" value="ECO:0007669"/>
    <property type="project" value="InterPro"/>
</dbReference>
<reference evidence="5 6" key="1">
    <citation type="submission" date="2016-10" db="EMBL/GenBank/DDBJ databases">
        <authorList>
            <person name="Varghese N."/>
            <person name="Submissions S."/>
        </authorList>
    </citation>
    <scope>NUCLEOTIDE SEQUENCE [LARGE SCALE GENOMIC DNA]</scope>
    <source>
        <strain evidence="5 6">WCC6</strain>
    </source>
</reference>
<evidence type="ECO:0000256" key="3">
    <source>
        <dbReference type="ARBA" id="ARBA00023065"/>
    </source>
</evidence>
<dbReference type="InterPro" id="IPR038495">
    <property type="entry name" value="ATPase_E_C"/>
</dbReference>
<dbReference type="RefSeq" id="WP_012937582.1">
    <property type="nucleotide sequence ID" value="NZ_CAMEFB010000013.1"/>
</dbReference>
<dbReference type="Pfam" id="PF01991">
    <property type="entry name" value="vATP-synt_E"/>
    <property type="match status" value="1"/>
</dbReference>
<evidence type="ECO:0000256" key="2">
    <source>
        <dbReference type="ARBA" id="ARBA00022448"/>
    </source>
</evidence>
<dbReference type="OMA" id="MEINESW"/>
<keyword evidence="3" id="KW-0406">Ion transport</keyword>
<dbReference type="AlphaFoldDB" id="A0A1H2VGB5"/>
<evidence type="ECO:0000256" key="4">
    <source>
        <dbReference type="SAM" id="Coils"/>
    </source>
</evidence>
<keyword evidence="2" id="KW-0813">Transport</keyword>
<feature type="coiled-coil region" evidence="4">
    <location>
        <begin position="23"/>
        <end position="85"/>
    </location>
</feature>
<dbReference type="Proteomes" id="UP000182379">
    <property type="component" value="Unassembled WGS sequence"/>
</dbReference>
<comment type="caution">
    <text evidence="5">The sequence shown here is derived from an EMBL/GenBank/DDBJ whole genome shotgun (WGS) entry which is preliminary data.</text>
</comment>
<dbReference type="SUPFAM" id="SSF160527">
    <property type="entry name" value="V-type ATPase subunit E-like"/>
    <property type="match status" value="1"/>
</dbReference>
<dbReference type="InterPro" id="IPR002842">
    <property type="entry name" value="ATPase_V1_Esu"/>
</dbReference>